<dbReference type="InterPro" id="IPR052144">
    <property type="entry name" value="piRNA_biogenesis_EXD1"/>
</dbReference>
<dbReference type="Proteomes" id="UP000314982">
    <property type="component" value="Unassembled WGS sequence"/>
</dbReference>
<dbReference type="SUPFAM" id="SSF53098">
    <property type="entry name" value="Ribonuclease H-like"/>
    <property type="match status" value="1"/>
</dbReference>
<dbReference type="PANTHER" id="PTHR46628">
    <property type="entry name" value="PIRNA BIOGENESIS PROTEIN EXD1"/>
    <property type="match status" value="1"/>
</dbReference>
<sequence length="200" mass="22398">MSRMEGIKLLFGHEILNDDNEIDDSHVNFVVIDEFHEKLGPAIAAKNKGYLFDILLLGARAFKNSLSMILENNHILKVTYSCRRIAGRLRAQFGVNVTNVYDTQVADILCFYTETGGFLPDRVSTLQEVVKMPSSRLSSLKIRSLLSKEDKEVWYIRPCPASLLKIMALSVIHLQPLRLADYTGLVDSYLSSSQQCSGAA</sequence>
<dbReference type="AlphaFoldDB" id="A0A4W5LQK4"/>
<evidence type="ECO:0000313" key="1">
    <source>
        <dbReference type="Ensembl" id="ENSHHUP00000028496.1"/>
    </source>
</evidence>
<dbReference type="GO" id="GO:0003676">
    <property type="term" value="F:nucleic acid binding"/>
    <property type="evidence" value="ECO:0007669"/>
    <property type="project" value="InterPro"/>
</dbReference>
<dbReference type="Gene3D" id="3.30.420.10">
    <property type="entry name" value="Ribonuclease H-like superfamily/Ribonuclease H"/>
    <property type="match status" value="1"/>
</dbReference>
<protein>
    <submittedName>
        <fullName evidence="1">Exonuclease 3'-5' domain containing 1</fullName>
    </submittedName>
</protein>
<dbReference type="InterPro" id="IPR036397">
    <property type="entry name" value="RNaseH_sf"/>
</dbReference>
<accession>A0A4W5LQK4</accession>
<organism evidence="1 2">
    <name type="scientific">Hucho hucho</name>
    <name type="common">huchen</name>
    <dbReference type="NCBI Taxonomy" id="62062"/>
    <lineage>
        <taxon>Eukaryota</taxon>
        <taxon>Metazoa</taxon>
        <taxon>Chordata</taxon>
        <taxon>Craniata</taxon>
        <taxon>Vertebrata</taxon>
        <taxon>Euteleostomi</taxon>
        <taxon>Actinopterygii</taxon>
        <taxon>Neopterygii</taxon>
        <taxon>Teleostei</taxon>
        <taxon>Protacanthopterygii</taxon>
        <taxon>Salmoniformes</taxon>
        <taxon>Salmonidae</taxon>
        <taxon>Salmoninae</taxon>
        <taxon>Hucho</taxon>
    </lineage>
</organism>
<evidence type="ECO:0000313" key="2">
    <source>
        <dbReference type="Proteomes" id="UP000314982"/>
    </source>
</evidence>
<reference evidence="2" key="1">
    <citation type="submission" date="2018-06" db="EMBL/GenBank/DDBJ databases">
        <title>Genome assembly of Danube salmon.</title>
        <authorList>
            <person name="Macqueen D.J."/>
            <person name="Gundappa M.K."/>
        </authorList>
    </citation>
    <scope>NUCLEOTIDE SEQUENCE [LARGE SCALE GENOMIC DNA]</scope>
</reference>
<keyword evidence="2" id="KW-1185">Reference proteome</keyword>
<name>A0A4W5LQK4_9TELE</name>
<dbReference type="GO" id="GO:0034587">
    <property type="term" value="P:piRNA processing"/>
    <property type="evidence" value="ECO:0007669"/>
    <property type="project" value="TreeGrafter"/>
</dbReference>
<reference evidence="1" key="2">
    <citation type="submission" date="2025-08" db="UniProtKB">
        <authorList>
            <consortium name="Ensembl"/>
        </authorList>
    </citation>
    <scope>IDENTIFICATION</scope>
</reference>
<dbReference type="InterPro" id="IPR012337">
    <property type="entry name" value="RNaseH-like_sf"/>
</dbReference>
<dbReference type="GeneTree" id="ENSGT00390000003581"/>
<dbReference type="GO" id="GO:1990923">
    <property type="term" value="C:PET complex"/>
    <property type="evidence" value="ECO:0007669"/>
    <property type="project" value="TreeGrafter"/>
</dbReference>
<dbReference type="Ensembl" id="ENSHHUT00000029666.1">
    <property type="protein sequence ID" value="ENSHHUP00000028496.1"/>
    <property type="gene ID" value="ENSHHUG00000018150.1"/>
</dbReference>
<reference evidence="1" key="3">
    <citation type="submission" date="2025-09" db="UniProtKB">
        <authorList>
            <consortium name="Ensembl"/>
        </authorList>
    </citation>
    <scope>IDENTIFICATION</scope>
</reference>
<dbReference type="PANTHER" id="PTHR46628:SF1">
    <property type="entry name" value="PIRNA BIOGENESIS PROTEIN EXD1"/>
    <property type="match status" value="1"/>
</dbReference>
<proteinExistence type="predicted"/>